<comment type="caution">
    <text evidence="1">The sequence shown here is derived from an EMBL/GenBank/DDBJ whole genome shotgun (WGS) entry which is preliminary data.</text>
</comment>
<evidence type="ECO:0000313" key="1">
    <source>
        <dbReference type="EMBL" id="KAH7677395.1"/>
    </source>
</evidence>
<keyword evidence="1" id="KW-0808">Transferase</keyword>
<accession>A0ACB7VSQ9</accession>
<gene>
    <name evidence="1" type="ORF">IHE45_07G081400</name>
</gene>
<dbReference type="EC" id="2.7.11.1" evidence="1"/>
<organism evidence="1 2">
    <name type="scientific">Dioscorea alata</name>
    <name type="common">Purple yam</name>
    <dbReference type="NCBI Taxonomy" id="55571"/>
    <lineage>
        <taxon>Eukaryota</taxon>
        <taxon>Viridiplantae</taxon>
        <taxon>Streptophyta</taxon>
        <taxon>Embryophyta</taxon>
        <taxon>Tracheophyta</taxon>
        <taxon>Spermatophyta</taxon>
        <taxon>Magnoliopsida</taxon>
        <taxon>Liliopsida</taxon>
        <taxon>Dioscoreales</taxon>
        <taxon>Dioscoreaceae</taxon>
        <taxon>Dioscorea</taxon>
    </lineage>
</organism>
<keyword evidence="2" id="KW-1185">Reference proteome</keyword>
<protein>
    <submittedName>
        <fullName evidence="1">Non-specific serine/threonine protein kinase protein</fullName>
        <ecNumber evidence="1">2.7.11.1</ecNumber>
    </submittedName>
</protein>
<dbReference type="Proteomes" id="UP000827976">
    <property type="component" value="Chromosome 7"/>
</dbReference>
<keyword evidence="1" id="KW-0418">Kinase</keyword>
<sequence>MIHSESRVSEKAFVSMDFRVSDSSEASRHLDFKKGDLVWAKAFPYRWWPGSITRIISSSALVSFFGCDKARCFDFREIRRFEEAYPWISKMVCVKLSDEIGLALEELSRKSTLGMICSCRSLDLKLNQCVEEKKGFEPKEMLGFLLDVAIDVSASVCNLATAVRLSAQLVAHRHYVSSCWHGELSGGFDPDGVLDFVLGAAVSSSNVAGEIPDLTEALRQVSAYRNFVLIHPDSTYQQSLDLEVDSLGNEFDGLEETSTSDISELSEDKASDICEGSETEMPSYSSPDSACGVSGQKDGDFSWSIYDKDFMEVQEQVPEGLEICVLNTVDCSALEQSEDSQSMLDNESEVVESPGSVVSTFENNDWLTNSQSETVASISASVLDLNANNESLLGHQYEKFDELSRFLPDQRKDNECVLGKMPETFRSSGSSAGTDFCMEEMSVENSEFNKNSPASYAKLTTSEKFSFMRNVVEVAAIHQNKEISCINADLSPEKNSDCQTGRMPLIGSKGENAKEQHENATDASHKSKCLTLLPLSSDHITFQKNPPCLERFPASLAHQSDGLSADGMLTCSVKSHSCDYVTLTINCKIEDQANVTDTIPGSSAFIETGTQGAFERMKFDESVFSVDSCKLQRTLFPCAKDIAEDNSVMGDQSFASFKTHSGNDRFQIDENGPTLDGDTSVALKLHSGNVIPSRNITKSDKMEGSCSFSPVISKSIPCPNKGLELPQFPRFSDWRRYYVSPLTRDVSKPVSGAKKPFVGNKQNNYSKSLHMKFPKDFKLPSAKDLEKKFGRFGPLDRSRTKIFFYTGAGQVVFIHIADAKAAYKYVTRKNIFGGANVRFWFDKYEKLRKERITECSAPTMGCTSSHASAVMSSPIGTECSAPTMGHISSHPSPVISSRIGIECSAPTTQHTTSHPSPVISSPIVGNSSWKPIPAISTVGNSSQNLKSCLKRPITLEGSDKKRKSKVRLCFDRKGSRQKKIYLLKSYYAKLKMHFNTRWFNVEDIVNYWSNYSTSIMVSLMV</sequence>
<proteinExistence type="predicted"/>
<dbReference type="EMBL" id="CM037017">
    <property type="protein sequence ID" value="KAH7677395.1"/>
    <property type="molecule type" value="Genomic_DNA"/>
</dbReference>
<keyword evidence="1" id="KW-0723">Serine/threonine-protein kinase</keyword>
<name>A0ACB7VSQ9_DIOAL</name>
<reference evidence="2" key="1">
    <citation type="journal article" date="2022" name="Nat. Commun.">
        <title>Chromosome evolution and the genetic basis of agronomically important traits in greater yam.</title>
        <authorList>
            <person name="Bredeson J.V."/>
            <person name="Lyons J.B."/>
            <person name="Oniyinde I.O."/>
            <person name="Okereke N.R."/>
            <person name="Kolade O."/>
            <person name="Nnabue I."/>
            <person name="Nwadili C.O."/>
            <person name="Hribova E."/>
            <person name="Parker M."/>
            <person name="Nwogha J."/>
            <person name="Shu S."/>
            <person name="Carlson J."/>
            <person name="Kariba R."/>
            <person name="Muthemba S."/>
            <person name="Knop K."/>
            <person name="Barton G.J."/>
            <person name="Sherwood A.V."/>
            <person name="Lopez-Montes A."/>
            <person name="Asiedu R."/>
            <person name="Jamnadass R."/>
            <person name="Muchugi A."/>
            <person name="Goodstein D."/>
            <person name="Egesi C.N."/>
            <person name="Featherston J."/>
            <person name="Asfaw A."/>
            <person name="Simpson G.G."/>
            <person name="Dolezel J."/>
            <person name="Hendre P.S."/>
            <person name="Van Deynze A."/>
            <person name="Kumar P.L."/>
            <person name="Obidiegwu J.E."/>
            <person name="Bhattacharjee R."/>
            <person name="Rokhsar D.S."/>
        </authorList>
    </citation>
    <scope>NUCLEOTIDE SEQUENCE [LARGE SCALE GENOMIC DNA]</scope>
    <source>
        <strain evidence="2">cv. TDa95/00328</strain>
    </source>
</reference>
<evidence type="ECO:0000313" key="2">
    <source>
        <dbReference type="Proteomes" id="UP000827976"/>
    </source>
</evidence>